<dbReference type="RefSeq" id="WP_091149849.1">
    <property type="nucleotide sequence ID" value="NZ_FNAI01000005.1"/>
</dbReference>
<evidence type="ECO:0000313" key="8">
    <source>
        <dbReference type="EMBL" id="SDE34220.1"/>
    </source>
</evidence>
<accession>A0A1G7C616</accession>
<dbReference type="OrthoDB" id="9781208at2"/>
<dbReference type="Gene3D" id="3.30.565.10">
    <property type="entry name" value="Histidine kinase-like ATPase, C-terminal domain"/>
    <property type="match status" value="1"/>
</dbReference>
<evidence type="ECO:0000313" key="9">
    <source>
        <dbReference type="Proteomes" id="UP000199072"/>
    </source>
</evidence>
<evidence type="ECO:0000259" key="7">
    <source>
        <dbReference type="PROSITE" id="PS50109"/>
    </source>
</evidence>
<dbReference type="GO" id="GO:0016036">
    <property type="term" value="P:cellular response to phosphate starvation"/>
    <property type="evidence" value="ECO:0007669"/>
    <property type="project" value="TreeGrafter"/>
</dbReference>
<comment type="catalytic activity">
    <reaction evidence="1">
        <text>ATP + protein L-histidine = ADP + protein N-phospho-L-histidine.</text>
        <dbReference type="EC" id="2.7.13.3"/>
    </reaction>
</comment>
<dbReference type="Pfam" id="PF02518">
    <property type="entry name" value="HATPase_c"/>
    <property type="match status" value="1"/>
</dbReference>
<dbReference type="InterPro" id="IPR005467">
    <property type="entry name" value="His_kinase_dom"/>
</dbReference>
<organism evidence="8 9">
    <name type="scientific">Mucilaginibacter pineti</name>
    <dbReference type="NCBI Taxonomy" id="1391627"/>
    <lineage>
        <taxon>Bacteria</taxon>
        <taxon>Pseudomonadati</taxon>
        <taxon>Bacteroidota</taxon>
        <taxon>Sphingobacteriia</taxon>
        <taxon>Sphingobacteriales</taxon>
        <taxon>Sphingobacteriaceae</taxon>
        <taxon>Mucilaginibacter</taxon>
    </lineage>
</organism>
<dbReference type="GO" id="GO:0000155">
    <property type="term" value="F:phosphorelay sensor kinase activity"/>
    <property type="evidence" value="ECO:0007669"/>
    <property type="project" value="InterPro"/>
</dbReference>
<proteinExistence type="predicted"/>
<dbReference type="Gene3D" id="3.30.450.20">
    <property type="entry name" value="PAS domain"/>
    <property type="match status" value="1"/>
</dbReference>
<keyword evidence="5 8" id="KW-0418">Kinase</keyword>
<feature type="domain" description="Histidine kinase" evidence="7">
    <location>
        <begin position="146"/>
        <end position="359"/>
    </location>
</feature>
<evidence type="ECO:0000256" key="4">
    <source>
        <dbReference type="ARBA" id="ARBA00022679"/>
    </source>
</evidence>
<sequence length="359" mass="40793">MKDLSDSSVFFKTIDQVVTPIIIEANTTETNTIYFNKAFKDEIGYNTNEITDRAKWWNAAYPEPAYRMEVVSVWSKMEVAAVNQEKQHINLVSKICCADKSLKWYDVHSVVVGQMKLITFLNINRAKEKNESLINTIQQKNLLLSILTHDIRSPLGNIKGLLDAYKMNCLNKAEIADVFSMLIGQIDYVLNMINTTRLRIGTETGVFRFCSAKININDFLDRCNQVFNYTRINQHINFVFEIPASDIIYYDRFILEIIFRNIIDNAIKHTPQNGTIKISLIHHAKYSSLMVTDSGKGMTRAQMEAITNNINQRDAGREIVDGFGLGLISAKEILERHRGKLAISSSPAGGTSCEIMIYN</sequence>
<name>A0A1G7C616_9SPHI</name>
<dbReference type="PANTHER" id="PTHR45453:SF1">
    <property type="entry name" value="PHOSPHATE REGULON SENSOR PROTEIN PHOR"/>
    <property type="match status" value="1"/>
</dbReference>
<dbReference type="GO" id="GO:0005886">
    <property type="term" value="C:plasma membrane"/>
    <property type="evidence" value="ECO:0007669"/>
    <property type="project" value="TreeGrafter"/>
</dbReference>
<dbReference type="SMART" id="SM00388">
    <property type="entry name" value="HisKA"/>
    <property type="match status" value="1"/>
</dbReference>
<dbReference type="PROSITE" id="PS50109">
    <property type="entry name" value="HIS_KIN"/>
    <property type="match status" value="1"/>
</dbReference>
<dbReference type="EC" id="2.7.13.3" evidence="2"/>
<dbReference type="Proteomes" id="UP000199072">
    <property type="component" value="Unassembled WGS sequence"/>
</dbReference>
<reference evidence="8 9" key="1">
    <citation type="submission" date="2016-10" db="EMBL/GenBank/DDBJ databases">
        <authorList>
            <person name="de Groot N.N."/>
        </authorList>
    </citation>
    <scope>NUCLEOTIDE SEQUENCE [LARGE SCALE GENOMIC DNA]</scope>
    <source>
        <strain evidence="8 9">47C3B</strain>
    </source>
</reference>
<dbReference type="SMART" id="SM00387">
    <property type="entry name" value="HATPase_c"/>
    <property type="match status" value="1"/>
</dbReference>
<dbReference type="CDD" id="cd00082">
    <property type="entry name" value="HisKA"/>
    <property type="match status" value="1"/>
</dbReference>
<protein>
    <recommendedName>
        <fullName evidence="2">histidine kinase</fullName>
        <ecNumber evidence="2">2.7.13.3</ecNumber>
    </recommendedName>
</protein>
<dbReference type="AlphaFoldDB" id="A0A1G7C616"/>
<dbReference type="STRING" id="1391627.SAMN05216464_105283"/>
<dbReference type="InterPro" id="IPR036890">
    <property type="entry name" value="HATPase_C_sf"/>
</dbReference>
<evidence type="ECO:0000256" key="3">
    <source>
        <dbReference type="ARBA" id="ARBA00022553"/>
    </source>
</evidence>
<keyword evidence="4" id="KW-0808">Transferase</keyword>
<dbReference type="InterPro" id="IPR003594">
    <property type="entry name" value="HATPase_dom"/>
</dbReference>
<evidence type="ECO:0000256" key="6">
    <source>
        <dbReference type="ARBA" id="ARBA00023012"/>
    </source>
</evidence>
<dbReference type="GO" id="GO:0004721">
    <property type="term" value="F:phosphoprotein phosphatase activity"/>
    <property type="evidence" value="ECO:0007669"/>
    <property type="project" value="TreeGrafter"/>
</dbReference>
<keyword evidence="3" id="KW-0597">Phosphoprotein</keyword>
<dbReference type="InterPro" id="IPR036097">
    <property type="entry name" value="HisK_dim/P_sf"/>
</dbReference>
<dbReference type="InterPro" id="IPR050351">
    <property type="entry name" value="BphY/WalK/GraS-like"/>
</dbReference>
<dbReference type="SUPFAM" id="SSF55874">
    <property type="entry name" value="ATPase domain of HSP90 chaperone/DNA topoisomerase II/histidine kinase"/>
    <property type="match status" value="1"/>
</dbReference>
<keyword evidence="6" id="KW-0902">Two-component regulatory system</keyword>
<dbReference type="PANTHER" id="PTHR45453">
    <property type="entry name" value="PHOSPHATE REGULON SENSOR PROTEIN PHOR"/>
    <property type="match status" value="1"/>
</dbReference>
<keyword evidence="9" id="KW-1185">Reference proteome</keyword>
<dbReference type="InterPro" id="IPR003661">
    <property type="entry name" value="HisK_dim/P_dom"/>
</dbReference>
<dbReference type="Gene3D" id="1.10.287.130">
    <property type="match status" value="1"/>
</dbReference>
<evidence type="ECO:0000256" key="1">
    <source>
        <dbReference type="ARBA" id="ARBA00000085"/>
    </source>
</evidence>
<dbReference type="EMBL" id="FNAI01000005">
    <property type="protein sequence ID" value="SDE34220.1"/>
    <property type="molecule type" value="Genomic_DNA"/>
</dbReference>
<gene>
    <name evidence="8" type="ORF">SAMN05216464_105283</name>
</gene>
<evidence type="ECO:0000256" key="5">
    <source>
        <dbReference type="ARBA" id="ARBA00022777"/>
    </source>
</evidence>
<dbReference type="SUPFAM" id="SSF47384">
    <property type="entry name" value="Homodimeric domain of signal transducing histidine kinase"/>
    <property type="match status" value="1"/>
</dbReference>
<evidence type="ECO:0000256" key="2">
    <source>
        <dbReference type="ARBA" id="ARBA00012438"/>
    </source>
</evidence>